<dbReference type="InterPro" id="IPR008991">
    <property type="entry name" value="Translation_prot_SH3-like_sf"/>
</dbReference>
<evidence type="ECO:0000256" key="1">
    <source>
        <dbReference type="ARBA" id="ARBA00022980"/>
    </source>
</evidence>
<evidence type="ECO:0000256" key="2">
    <source>
        <dbReference type="ARBA" id="ARBA00023274"/>
    </source>
</evidence>
<dbReference type="AlphaFoldDB" id="A0A1M6JS34"/>
<keyword evidence="2" id="KW-0687">Ribonucleoprotein</keyword>
<gene>
    <name evidence="3" type="ORF">SAMN05444401_3207</name>
</gene>
<reference evidence="3 4" key="1">
    <citation type="submission" date="2016-11" db="EMBL/GenBank/DDBJ databases">
        <authorList>
            <person name="Jaros S."/>
            <person name="Januszkiewicz K."/>
            <person name="Wedrychowicz H."/>
        </authorList>
    </citation>
    <scope>NUCLEOTIDE SEQUENCE [LARGE SCALE GENOMIC DNA]</scope>
    <source>
        <strain evidence="3 4">DSM 21864</strain>
    </source>
</reference>
<organism evidence="3 4">
    <name type="scientific">Clostridium amylolyticum</name>
    <dbReference type="NCBI Taxonomy" id="1121298"/>
    <lineage>
        <taxon>Bacteria</taxon>
        <taxon>Bacillati</taxon>
        <taxon>Bacillota</taxon>
        <taxon>Clostridia</taxon>
        <taxon>Eubacteriales</taxon>
        <taxon>Clostridiaceae</taxon>
        <taxon>Clostridium</taxon>
    </lineage>
</organism>
<evidence type="ECO:0000313" key="3">
    <source>
        <dbReference type="EMBL" id="SHJ49489.1"/>
    </source>
</evidence>
<dbReference type="EMBL" id="FQZO01000005">
    <property type="protein sequence ID" value="SHJ49489.1"/>
    <property type="molecule type" value="Genomic_DNA"/>
</dbReference>
<dbReference type="SUPFAM" id="SSF50104">
    <property type="entry name" value="Translation proteins SH3-like domain"/>
    <property type="match status" value="1"/>
</dbReference>
<name>A0A1M6JS34_9CLOT</name>
<dbReference type="OrthoDB" id="1683515at2"/>
<dbReference type="CDD" id="cd06088">
    <property type="entry name" value="KOW_RPL14"/>
    <property type="match status" value="1"/>
</dbReference>
<dbReference type="RefSeq" id="WP_073008897.1">
    <property type="nucleotide sequence ID" value="NZ_FQZO01000005.1"/>
</dbReference>
<evidence type="ECO:0008006" key="5">
    <source>
        <dbReference type="Google" id="ProtNLM"/>
    </source>
</evidence>
<dbReference type="GO" id="GO:0005840">
    <property type="term" value="C:ribosome"/>
    <property type="evidence" value="ECO:0007669"/>
    <property type="project" value="UniProtKB-KW"/>
</dbReference>
<sequence length="93" mass="10721">MQNNDLIGRLVFSLAGRDYMETYIIVDIIGNDYVLLANGRTKTIEKPKKKKLKHLNLTNVVSEEIKKAIFQRDNNIDIMIKKFLKLEGIVKEG</sequence>
<accession>A0A1M6JS34</accession>
<dbReference type="Gene3D" id="2.30.30.30">
    <property type="match status" value="1"/>
</dbReference>
<proteinExistence type="predicted"/>
<dbReference type="InterPro" id="IPR041985">
    <property type="entry name" value="Ribosomal_eL14_KOW"/>
</dbReference>
<dbReference type="STRING" id="1121298.SAMN05444401_3207"/>
<dbReference type="GO" id="GO:1990904">
    <property type="term" value="C:ribonucleoprotein complex"/>
    <property type="evidence" value="ECO:0007669"/>
    <property type="project" value="UniProtKB-KW"/>
</dbReference>
<keyword evidence="1" id="KW-0689">Ribosomal protein</keyword>
<keyword evidence="4" id="KW-1185">Reference proteome</keyword>
<evidence type="ECO:0000313" key="4">
    <source>
        <dbReference type="Proteomes" id="UP000184080"/>
    </source>
</evidence>
<dbReference type="InterPro" id="IPR014722">
    <property type="entry name" value="Rib_uL2_dom2"/>
</dbReference>
<protein>
    <recommendedName>
        <fullName evidence="5">Ribosomal protein L14E/L6E/L27E</fullName>
    </recommendedName>
</protein>
<dbReference type="Proteomes" id="UP000184080">
    <property type="component" value="Unassembled WGS sequence"/>
</dbReference>